<evidence type="ECO:0000313" key="1">
    <source>
        <dbReference type="EMBL" id="KAI3780092.1"/>
    </source>
</evidence>
<protein>
    <submittedName>
        <fullName evidence="1">Uncharacterized protein</fullName>
    </submittedName>
</protein>
<dbReference type="EMBL" id="CM042010">
    <property type="protein sequence ID" value="KAI3780092.1"/>
    <property type="molecule type" value="Genomic_DNA"/>
</dbReference>
<dbReference type="Proteomes" id="UP001055811">
    <property type="component" value="Linkage Group LG02"/>
</dbReference>
<organism evidence="1 2">
    <name type="scientific">Cichorium intybus</name>
    <name type="common">Chicory</name>
    <dbReference type="NCBI Taxonomy" id="13427"/>
    <lineage>
        <taxon>Eukaryota</taxon>
        <taxon>Viridiplantae</taxon>
        <taxon>Streptophyta</taxon>
        <taxon>Embryophyta</taxon>
        <taxon>Tracheophyta</taxon>
        <taxon>Spermatophyta</taxon>
        <taxon>Magnoliopsida</taxon>
        <taxon>eudicotyledons</taxon>
        <taxon>Gunneridae</taxon>
        <taxon>Pentapetalae</taxon>
        <taxon>asterids</taxon>
        <taxon>campanulids</taxon>
        <taxon>Asterales</taxon>
        <taxon>Asteraceae</taxon>
        <taxon>Cichorioideae</taxon>
        <taxon>Cichorieae</taxon>
        <taxon>Cichoriinae</taxon>
        <taxon>Cichorium</taxon>
    </lineage>
</organism>
<gene>
    <name evidence="1" type="ORF">L2E82_09979</name>
</gene>
<keyword evidence="2" id="KW-1185">Reference proteome</keyword>
<name>A0ACB9G9L8_CICIN</name>
<comment type="caution">
    <text evidence="1">The sequence shown here is derived from an EMBL/GenBank/DDBJ whole genome shotgun (WGS) entry which is preliminary data.</text>
</comment>
<accession>A0ACB9G9L8</accession>
<reference evidence="1 2" key="2">
    <citation type="journal article" date="2022" name="Mol. Ecol. Resour.">
        <title>The genomes of chicory, endive, great burdock and yacon provide insights into Asteraceae paleo-polyploidization history and plant inulin production.</title>
        <authorList>
            <person name="Fan W."/>
            <person name="Wang S."/>
            <person name="Wang H."/>
            <person name="Wang A."/>
            <person name="Jiang F."/>
            <person name="Liu H."/>
            <person name="Zhao H."/>
            <person name="Xu D."/>
            <person name="Zhang Y."/>
        </authorList>
    </citation>
    <scope>NUCLEOTIDE SEQUENCE [LARGE SCALE GENOMIC DNA]</scope>
    <source>
        <strain evidence="2">cv. Punajuju</strain>
        <tissue evidence="1">Leaves</tissue>
    </source>
</reference>
<proteinExistence type="predicted"/>
<evidence type="ECO:0000313" key="2">
    <source>
        <dbReference type="Proteomes" id="UP001055811"/>
    </source>
</evidence>
<sequence>MAAMLKIKSNQNMVINLDSSLYSEGIRPMIECLKHSRISQALTASAYVPIPHLSAAYSTASYNRQDESVTFELATVKPLSRSQSGLRFHSVESISYKHQETEISCARFWSIVVHWAITTKELRIMTDSVMGIIPILPTASFVTTKVDDFDFIRTIPVEMTNRVPSTVECVAEYCKLEPSGVRPLDKKHKEAFEKLENPKKVSKRKGKGSTSETDKLVKRPRRLRKIVLSTHSEQHTVSNLVQGTLGPNEDEEDIGNTGLKPLSPTHNPTPKTTPHSSPKPTPNNSPIQNTNTQKSPSPSPKQTTIPSPNQQNPLSEEEEEDVPVYDDLDDLADFIESPFNVRFNVSNDNAPMTKEEFTELSAKLDLLLQANKSPSTSDWQS</sequence>
<reference evidence="2" key="1">
    <citation type="journal article" date="2022" name="Mol. Ecol. Resour.">
        <title>The genomes of chicory, endive, great burdock and yacon provide insights into Asteraceae palaeo-polyploidization history and plant inulin production.</title>
        <authorList>
            <person name="Fan W."/>
            <person name="Wang S."/>
            <person name="Wang H."/>
            <person name="Wang A."/>
            <person name="Jiang F."/>
            <person name="Liu H."/>
            <person name="Zhao H."/>
            <person name="Xu D."/>
            <person name="Zhang Y."/>
        </authorList>
    </citation>
    <scope>NUCLEOTIDE SEQUENCE [LARGE SCALE GENOMIC DNA]</scope>
    <source>
        <strain evidence="2">cv. Punajuju</strain>
    </source>
</reference>